<feature type="compositionally biased region" description="Polar residues" evidence="1">
    <location>
        <begin position="78"/>
        <end position="88"/>
    </location>
</feature>
<organism evidence="2 3">
    <name type="scientific">Mytilus galloprovincialis</name>
    <name type="common">Mediterranean mussel</name>
    <dbReference type="NCBI Taxonomy" id="29158"/>
    <lineage>
        <taxon>Eukaryota</taxon>
        <taxon>Metazoa</taxon>
        <taxon>Spiralia</taxon>
        <taxon>Lophotrochozoa</taxon>
        <taxon>Mollusca</taxon>
        <taxon>Bivalvia</taxon>
        <taxon>Autobranchia</taxon>
        <taxon>Pteriomorphia</taxon>
        <taxon>Mytilida</taxon>
        <taxon>Mytiloidea</taxon>
        <taxon>Mytilidae</taxon>
        <taxon>Mytilinae</taxon>
        <taxon>Mytilus</taxon>
    </lineage>
</organism>
<dbReference type="AlphaFoldDB" id="A0A8B6DMK3"/>
<feature type="compositionally biased region" description="Low complexity" evidence="1">
    <location>
        <begin position="89"/>
        <end position="105"/>
    </location>
</feature>
<feature type="region of interest" description="Disordered" evidence="1">
    <location>
        <begin position="78"/>
        <end position="105"/>
    </location>
</feature>
<dbReference type="Proteomes" id="UP000596742">
    <property type="component" value="Unassembled WGS sequence"/>
</dbReference>
<dbReference type="EMBL" id="UYJE01003603">
    <property type="protein sequence ID" value="VDI20747.1"/>
    <property type="molecule type" value="Genomic_DNA"/>
</dbReference>
<evidence type="ECO:0000256" key="1">
    <source>
        <dbReference type="SAM" id="MobiDB-lite"/>
    </source>
</evidence>
<feature type="compositionally biased region" description="Basic residues" evidence="1">
    <location>
        <begin position="37"/>
        <end position="51"/>
    </location>
</feature>
<evidence type="ECO:0000313" key="2">
    <source>
        <dbReference type="EMBL" id="VDI20747.1"/>
    </source>
</evidence>
<accession>A0A8B6DMK3</accession>
<feature type="region of interest" description="Disordered" evidence="1">
    <location>
        <begin position="16"/>
        <end position="53"/>
    </location>
</feature>
<gene>
    <name evidence="2" type="ORF">MGAL_10B001885</name>
</gene>
<protein>
    <submittedName>
        <fullName evidence="2">Uncharacterized protein</fullName>
    </submittedName>
</protein>
<sequence>MVKGIYNQHDTSVLATNAKDNHSQQNTDPSLSDNIQKKPKRQNIRTMKPKINHAEDKAYTLKLENKINKLKSSLEMQSNLRQQNEQTESASCNINSSQQSSTSNHLNSNLYRTIEQRFRILDEFIHEQHVSKLTYAIYDAATTPIIRQNAYQQHMHHSANYQPLQRENGNNMPPQPRPAVFNTSSDLNQTTATITTTG</sequence>
<feature type="compositionally biased region" description="Polar residues" evidence="1">
    <location>
        <begin position="23"/>
        <end position="34"/>
    </location>
</feature>
<name>A0A8B6DMK3_MYTGA</name>
<evidence type="ECO:0000313" key="3">
    <source>
        <dbReference type="Proteomes" id="UP000596742"/>
    </source>
</evidence>
<proteinExistence type="predicted"/>
<reference evidence="2" key="1">
    <citation type="submission" date="2018-11" db="EMBL/GenBank/DDBJ databases">
        <authorList>
            <person name="Alioto T."/>
            <person name="Alioto T."/>
        </authorList>
    </citation>
    <scope>NUCLEOTIDE SEQUENCE</scope>
</reference>
<comment type="caution">
    <text evidence="2">The sequence shown here is derived from an EMBL/GenBank/DDBJ whole genome shotgun (WGS) entry which is preliminary data.</text>
</comment>
<keyword evidence="3" id="KW-1185">Reference proteome</keyword>